<keyword evidence="3" id="KW-1185">Reference proteome</keyword>
<evidence type="ECO:0000259" key="1">
    <source>
        <dbReference type="PROSITE" id="PS50181"/>
    </source>
</evidence>
<name>A0A0N4V4T2_ENTVE</name>
<evidence type="ECO:0000313" key="4">
    <source>
        <dbReference type="WBParaSite" id="EVEC_0000518001-mRNA-1"/>
    </source>
</evidence>
<dbReference type="InterPro" id="IPR001810">
    <property type="entry name" value="F-box_dom"/>
</dbReference>
<gene>
    <name evidence="2" type="ORF">EVEC_LOCUS4833</name>
</gene>
<reference evidence="4" key="1">
    <citation type="submission" date="2016-04" db="UniProtKB">
        <authorList>
            <consortium name="WormBaseParasite"/>
        </authorList>
    </citation>
    <scope>IDENTIFICATION</scope>
</reference>
<proteinExistence type="predicted"/>
<reference evidence="2 3" key="2">
    <citation type="submission" date="2018-10" db="EMBL/GenBank/DDBJ databases">
        <authorList>
            <consortium name="Pathogen Informatics"/>
        </authorList>
    </citation>
    <scope>NUCLEOTIDE SEQUENCE [LARGE SCALE GENOMIC DNA]</scope>
</reference>
<dbReference type="AlphaFoldDB" id="A0A0N4V4T2"/>
<evidence type="ECO:0000313" key="2">
    <source>
        <dbReference type="EMBL" id="VDD90082.1"/>
    </source>
</evidence>
<dbReference type="EMBL" id="UXUI01007976">
    <property type="protein sequence ID" value="VDD90082.1"/>
    <property type="molecule type" value="Genomic_DNA"/>
</dbReference>
<dbReference type="WBParaSite" id="EVEC_0000518001-mRNA-1">
    <property type="protein sequence ID" value="EVEC_0000518001-mRNA-1"/>
    <property type="gene ID" value="EVEC_0000518001"/>
</dbReference>
<protein>
    <submittedName>
        <fullName evidence="4">F-box domain-containing protein</fullName>
    </submittedName>
</protein>
<organism evidence="4">
    <name type="scientific">Enterobius vermicularis</name>
    <name type="common">Human pinworm</name>
    <dbReference type="NCBI Taxonomy" id="51028"/>
    <lineage>
        <taxon>Eukaryota</taxon>
        <taxon>Metazoa</taxon>
        <taxon>Ecdysozoa</taxon>
        <taxon>Nematoda</taxon>
        <taxon>Chromadorea</taxon>
        <taxon>Rhabditida</taxon>
        <taxon>Spirurina</taxon>
        <taxon>Oxyuridomorpha</taxon>
        <taxon>Oxyuroidea</taxon>
        <taxon>Oxyuridae</taxon>
        <taxon>Enterobius</taxon>
    </lineage>
</organism>
<dbReference type="PROSITE" id="PS50181">
    <property type="entry name" value="FBOX"/>
    <property type="match status" value="1"/>
</dbReference>
<accession>A0A0N4V4T2</accession>
<dbReference type="Proteomes" id="UP000274131">
    <property type="component" value="Unassembled WGS sequence"/>
</dbReference>
<sequence length="496" mass="58689">MGSSLPYEVFAIILEHCDLLTLSRISRCCHLYNYYVKKFCNIYEERTQEIWRLERFWEQLSQHFDEIQIREYSTRDLLESNQKINLGLKQLFPKARQSIILIRYEDFSQITEDIQRLIAKLIINFRARKVLFIFRSKFDFNNDRRVSVNMVQIEACKPSLLSEFTEHLQITWKEYESVKRKSTDTQLQFLKFLMLDLDGLESNISIKIDLKPSSAFDLVRLLIQSWLEARCPCKQEFLYLSFVDREIEEFPDKAVDRWIQELQENGSLKHYKTGHGIHDSKTFWICCVRHDFHSIPLVAYIHKFYYGIRLLFDYYDKPTYRQMLESNKSSADQNKIYSAIFSQQQITSALSPSCNDSKDSVLPILTFDELWVAIQLWCEGKSHMFVCDNEYRFQLTGSKDSTIDCDLTLYNILCLKLAEETQLTYCTSRPTTFVINQNGTDFELSLVLRVEDGTASITVGQHFLKRHKFYGFLPKPLFLKHLFYDHCPVRTTTFAI</sequence>
<evidence type="ECO:0000313" key="3">
    <source>
        <dbReference type="Proteomes" id="UP000274131"/>
    </source>
</evidence>
<feature type="domain" description="F-box" evidence="1">
    <location>
        <begin position="1"/>
        <end position="46"/>
    </location>
</feature>